<name>A8PN57_9COXI</name>
<comment type="pathway">
    <text evidence="1">Amino-sugar metabolism; 1,6-anhydro-N-acetylmuramate degradation.</text>
</comment>
<dbReference type="GO" id="GO:0009254">
    <property type="term" value="P:peptidoglycan turnover"/>
    <property type="evidence" value="ECO:0007669"/>
    <property type="project" value="UniProtKB-UniRule"/>
</dbReference>
<keyword evidence="1" id="KW-0067">ATP-binding</keyword>
<dbReference type="Pfam" id="PF03702">
    <property type="entry name" value="AnmK"/>
    <property type="match status" value="1"/>
</dbReference>
<evidence type="ECO:0000313" key="2">
    <source>
        <dbReference type="EMBL" id="EDP45733.1"/>
    </source>
</evidence>
<dbReference type="AlphaFoldDB" id="A8PN57"/>
<organism evidence="2 3">
    <name type="scientific">Rickettsiella grylli</name>
    <dbReference type="NCBI Taxonomy" id="59196"/>
    <lineage>
        <taxon>Bacteria</taxon>
        <taxon>Pseudomonadati</taxon>
        <taxon>Pseudomonadota</taxon>
        <taxon>Gammaproteobacteria</taxon>
        <taxon>Legionellales</taxon>
        <taxon>Coxiellaceae</taxon>
        <taxon>Rickettsiella</taxon>
    </lineage>
</organism>
<comment type="caution">
    <text evidence="2">The sequence shown here is derived from an EMBL/GenBank/DDBJ whole genome shotgun (WGS) entry which is preliminary data.</text>
</comment>
<dbReference type="UniPathway" id="UPA00343"/>
<dbReference type="SUPFAM" id="SSF53067">
    <property type="entry name" value="Actin-like ATPase domain"/>
    <property type="match status" value="1"/>
</dbReference>
<dbReference type="CDD" id="cd24050">
    <property type="entry name" value="ASKHA_NBD_ANMK"/>
    <property type="match status" value="1"/>
</dbReference>
<comment type="function">
    <text evidence="1">Catalyzes the specific phosphorylation of 1,6-anhydro-N-acetylmuramic acid (anhMurNAc) with the simultaneous cleavage of the 1,6-anhydro ring, generating MurNAc-6-P. Is required for the utilization of anhMurNAc either imported from the medium or derived from its own cell wall murein, and thus plays a role in cell wall recycling.</text>
</comment>
<keyword evidence="1" id="KW-0547">Nucleotide-binding</keyword>
<dbReference type="EC" id="2.7.1.170" evidence="1"/>
<dbReference type="HAMAP" id="MF_01270">
    <property type="entry name" value="AnhMurNAc_kinase"/>
    <property type="match status" value="1"/>
</dbReference>
<comment type="catalytic activity">
    <reaction evidence="1">
        <text>1,6-anhydro-N-acetyl-beta-muramate + ATP + H2O = N-acetyl-D-muramate 6-phosphate + ADP + H(+)</text>
        <dbReference type="Rhea" id="RHEA:24952"/>
        <dbReference type="ChEBI" id="CHEBI:15377"/>
        <dbReference type="ChEBI" id="CHEBI:15378"/>
        <dbReference type="ChEBI" id="CHEBI:30616"/>
        <dbReference type="ChEBI" id="CHEBI:58690"/>
        <dbReference type="ChEBI" id="CHEBI:58722"/>
        <dbReference type="ChEBI" id="CHEBI:456216"/>
        <dbReference type="EC" id="2.7.1.170"/>
    </reaction>
</comment>
<dbReference type="InterPro" id="IPR043129">
    <property type="entry name" value="ATPase_NBD"/>
</dbReference>
<comment type="similarity">
    <text evidence="1">Belongs to the anhydro-N-acetylmuramic acid kinase family.</text>
</comment>
<protein>
    <recommendedName>
        <fullName evidence="1">Anhydro-N-acetylmuramic acid kinase</fullName>
        <ecNumber evidence="1">2.7.1.170</ecNumber>
    </recommendedName>
    <alternativeName>
        <fullName evidence="1">AnhMurNAc kinase</fullName>
    </alternativeName>
</protein>
<proteinExistence type="inferred from homology"/>
<dbReference type="PANTHER" id="PTHR30605:SF0">
    <property type="entry name" value="ANHYDRO-N-ACETYLMURAMIC ACID KINASE"/>
    <property type="match status" value="1"/>
</dbReference>
<dbReference type="EMBL" id="AAQJ02000001">
    <property type="protein sequence ID" value="EDP45733.1"/>
    <property type="molecule type" value="Genomic_DNA"/>
</dbReference>
<sequence>MKKLYIGLMSGTSMDAVDAVLVDFSSNHPMLLSTSQSPLPPALRKALVKFYTTRSINIIKFAELDQKIALISVDVVKKLLEKSHHTAHAILAIGSHGQTVFHYPRGSNYPFTLQIGDPNIIAEKTGITTIADFRRRDIAAGGQGAPLTPAFHNLLFRTKKEDTLVLNLGGIANITYLPADQKKEILGFDTGPANCLLDQWIQFHLKRWFDEEGAWAASAAFDPTLLNQFLSDPYFQLKPPKSTGPEYFNLNWIRSHFTSLAQPLTPAIVQATLCELVARHVAHAIQRLKSKAGVILLCGGGSKNTFLKKRLQHHCYPHRLYLTDEKGISSDWLEAMAFAWIAKQTLEGKISNLPEVTGAQKGVILGGIYLKN</sequence>
<keyword evidence="3" id="KW-1185">Reference proteome</keyword>
<dbReference type="GO" id="GO:0097175">
    <property type="term" value="P:1,6-anhydro-N-acetyl-beta-muramic acid catabolic process"/>
    <property type="evidence" value="ECO:0007669"/>
    <property type="project" value="UniProtKB-UniRule"/>
</dbReference>
<comment type="pathway">
    <text evidence="1">Cell wall biogenesis; peptidoglycan recycling.</text>
</comment>
<dbReference type="PANTHER" id="PTHR30605">
    <property type="entry name" value="ANHYDRO-N-ACETYLMURAMIC ACID KINASE"/>
    <property type="match status" value="1"/>
</dbReference>
<keyword evidence="1 2" id="KW-0418">Kinase</keyword>
<evidence type="ECO:0000313" key="3">
    <source>
        <dbReference type="Proteomes" id="UP000054075"/>
    </source>
</evidence>
<dbReference type="RefSeq" id="WP_006034721.1">
    <property type="nucleotide sequence ID" value="NZ_AAQJ02000001.1"/>
</dbReference>
<dbReference type="UniPathway" id="UPA00544"/>
<dbReference type="eggNOG" id="COG2377">
    <property type="taxonomic scope" value="Bacteria"/>
</dbReference>
<dbReference type="GO" id="GO:0016301">
    <property type="term" value="F:kinase activity"/>
    <property type="evidence" value="ECO:0007669"/>
    <property type="project" value="UniProtKB-KW"/>
</dbReference>
<evidence type="ECO:0000256" key="1">
    <source>
        <dbReference type="HAMAP-Rule" id="MF_01270"/>
    </source>
</evidence>
<keyword evidence="1 2" id="KW-0808">Transferase</keyword>
<accession>A8PN57</accession>
<dbReference type="NCBIfam" id="NF007139">
    <property type="entry name" value="PRK09585.1-3"/>
    <property type="match status" value="1"/>
</dbReference>
<feature type="binding site" evidence="1">
    <location>
        <begin position="11"/>
        <end position="18"/>
    </location>
    <ligand>
        <name>ATP</name>
        <dbReference type="ChEBI" id="CHEBI:30616"/>
    </ligand>
</feature>
<dbReference type="GO" id="GO:0006040">
    <property type="term" value="P:amino sugar metabolic process"/>
    <property type="evidence" value="ECO:0007669"/>
    <property type="project" value="InterPro"/>
</dbReference>
<dbReference type="Gene3D" id="3.30.420.40">
    <property type="match status" value="2"/>
</dbReference>
<dbReference type="GO" id="GO:0005524">
    <property type="term" value="F:ATP binding"/>
    <property type="evidence" value="ECO:0007669"/>
    <property type="project" value="UniProtKB-UniRule"/>
</dbReference>
<dbReference type="Proteomes" id="UP000054075">
    <property type="component" value="Unassembled WGS sequence"/>
</dbReference>
<keyword evidence="1" id="KW-0119">Carbohydrate metabolism</keyword>
<reference evidence="2" key="2">
    <citation type="submission" date="2007-10" db="EMBL/GenBank/DDBJ databases">
        <authorList>
            <person name="Myers G.S."/>
        </authorList>
    </citation>
    <scope>NUCLEOTIDE SEQUENCE [LARGE SCALE GENOMIC DNA]</scope>
</reference>
<gene>
    <name evidence="1" type="primary">anmK</name>
    <name evidence="2" type="ORF">RICGR_0909</name>
</gene>
<dbReference type="OrthoDB" id="9763949at2"/>
<dbReference type="STRING" id="59196.RICGR_0909"/>
<dbReference type="InterPro" id="IPR005338">
    <property type="entry name" value="Anhydro_N_Ac-Mur_kinase"/>
</dbReference>
<dbReference type="GO" id="GO:0016773">
    <property type="term" value="F:phosphotransferase activity, alcohol group as acceptor"/>
    <property type="evidence" value="ECO:0007669"/>
    <property type="project" value="UniProtKB-UniRule"/>
</dbReference>
<reference evidence="2" key="1">
    <citation type="submission" date="2006-04" db="EMBL/GenBank/DDBJ databases">
        <authorList>
            <person name="Seshadri R."/>
            <person name="Federici B.A."/>
        </authorList>
    </citation>
    <scope>NUCLEOTIDE SEQUENCE [LARGE SCALE GENOMIC DNA]</scope>
</reference>